<reference evidence="2" key="1">
    <citation type="journal article" date="2018" name="Front. Microbiol.">
        <title>Beyond the Limits: tRNA Array Units in Mycobacterium Genomes.</title>
        <authorList>
            <person name="Morgado S.M."/>
            <person name="Vicente A.C."/>
        </authorList>
    </citation>
    <scope>NUCLEOTIDE SEQUENCE</scope>
    <source>
        <strain evidence="2">CBMA 213</strain>
        <plasmid evidence="2">pCBMA213_1</plasmid>
    </source>
</reference>
<evidence type="ECO:0000313" key="2">
    <source>
        <dbReference type="EMBL" id="AVN58409.1"/>
    </source>
</evidence>
<sequence length="112" mass="12166">MWSTLNRRRPRPRPCGWHGDHHGQASVGVTVGWPCGHTAGRATPTCSAHLNHLLSQGGRADRAVQCPVCGSPGAATVVDTADGDPTDTPELGVMPSDRELRQVRRAHRRREF</sequence>
<gene>
    <name evidence="2" type="ORF">B5P44_p00114</name>
</gene>
<protein>
    <submittedName>
        <fullName evidence="2">Uncharacterized protein</fullName>
    </submittedName>
</protein>
<dbReference type="AlphaFoldDB" id="A0A343VR85"/>
<evidence type="ECO:0000256" key="1">
    <source>
        <dbReference type="SAM" id="MobiDB-lite"/>
    </source>
</evidence>
<dbReference type="EMBL" id="MF600313">
    <property type="protein sequence ID" value="AVN58409.1"/>
    <property type="molecule type" value="Genomic_DNA"/>
</dbReference>
<organism evidence="2">
    <name type="scientific">Mycolicibacterium sp. CBMA 213</name>
    <dbReference type="NCBI Taxonomy" id="1968788"/>
    <lineage>
        <taxon>Bacteria</taxon>
        <taxon>Bacillati</taxon>
        <taxon>Actinomycetota</taxon>
        <taxon>Actinomycetes</taxon>
        <taxon>Mycobacteriales</taxon>
        <taxon>Mycobacteriaceae</taxon>
        <taxon>Mycolicibacterium</taxon>
    </lineage>
</organism>
<proteinExistence type="predicted"/>
<accession>A0A343VR85</accession>
<geneLocation type="plasmid" evidence="2">
    <name>pCBMA213_1</name>
</geneLocation>
<name>A0A343VR85_9MYCO</name>
<feature type="region of interest" description="Disordered" evidence="1">
    <location>
        <begin position="1"/>
        <end position="23"/>
    </location>
</feature>
<keyword evidence="2" id="KW-0614">Plasmid</keyword>
<feature type="compositionally biased region" description="Basic residues" evidence="1">
    <location>
        <begin position="1"/>
        <end position="12"/>
    </location>
</feature>